<dbReference type="Proteomes" id="UP000192758">
    <property type="component" value="Unassembled WGS sequence"/>
</dbReference>
<comment type="caution">
    <text evidence="2">The sequence shown here is derived from an EMBL/GenBank/DDBJ whole genome shotgun (WGS) entry which is preliminary data.</text>
</comment>
<evidence type="ECO:0000313" key="3">
    <source>
        <dbReference type="Proteomes" id="UP000192758"/>
    </source>
</evidence>
<proteinExistence type="predicted"/>
<keyword evidence="1" id="KW-0812">Transmembrane</keyword>
<feature type="transmembrane region" description="Helical" evidence="1">
    <location>
        <begin position="25"/>
        <end position="44"/>
    </location>
</feature>
<dbReference type="AlphaFoldDB" id="A0A1W0E318"/>
<keyword evidence="1" id="KW-1133">Transmembrane helix</keyword>
<feature type="transmembrane region" description="Helical" evidence="1">
    <location>
        <begin position="128"/>
        <end position="146"/>
    </location>
</feature>
<feature type="transmembrane region" description="Helical" evidence="1">
    <location>
        <begin position="100"/>
        <end position="121"/>
    </location>
</feature>
<gene>
    <name evidence="2" type="ORF">EHP00_2394</name>
</gene>
<reference evidence="2 3" key="1">
    <citation type="journal article" date="2017" name="Environ. Microbiol.">
        <title>Decay of the glycolytic pathway and adaptation to intranuclear parasitism within Enterocytozoonidae microsporidia.</title>
        <authorList>
            <person name="Wiredu Boakye D."/>
            <person name="Jaroenlak P."/>
            <person name="Prachumwat A."/>
            <person name="Williams T.A."/>
            <person name="Bateman K.S."/>
            <person name="Itsathitphaisarn O."/>
            <person name="Sritunyalucksana K."/>
            <person name="Paszkiewicz K.H."/>
            <person name="Moore K.A."/>
            <person name="Stentiford G.D."/>
            <person name="Williams B.A."/>
        </authorList>
    </citation>
    <scope>NUCLEOTIDE SEQUENCE [LARGE SCALE GENOMIC DNA]</scope>
    <source>
        <strain evidence="2 3">TH1</strain>
    </source>
</reference>
<name>A0A1W0E318_9MICR</name>
<keyword evidence="3" id="KW-1185">Reference proteome</keyword>
<feature type="transmembrane region" description="Helical" evidence="1">
    <location>
        <begin position="56"/>
        <end position="80"/>
    </location>
</feature>
<dbReference type="EMBL" id="MNPJ01000027">
    <property type="protein sequence ID" value="OQS53635.1"/>
    <property type="molecule type" value="Genomic_DNA"/>
</dbReference>
<evidence type="ECO:0000313" key="2">
    <source>
        <dbReference type="EMBL" id="OQS53635.1"/>
    </source>
</evidence>
<keyword evidence="1" id="KW-0472">Membrane</keyword>
<sequence length="207" mass="23467">MVTRVINTNRNISNISHNNRLVNEYNIFLSAMLAYYSAISFGYLDPARNACSYAQGVLMCCLTILITYPIRLVGDALAILVRVGKNAKLFHFKESLKYHAINSSVFLVVLLLALIMIGSYCNYKKYNYLLSLLIGSTIWTPLIHLVKFHGSIRYIASCVIGSIMYVYVSNNIQMFVYTPKDSREHQILFIMIYGIMLTLNIALVAIV</sequence>
<evidence type="ECO:0000256" key="1">
    <source>
        <dbReference type="SAM" id="Phobius"/>
    </source>
</evidence>
<feature type="transmembrane region" description="Helical" evidence="1">
    <location>
        <begin position="188"/>
        <end position="206"/>
    </location>
</feature>
<accession>A0A1W0E318</accession>
<dbReference type="VEuPathDB" id="MicrosporidiaDB:EHP00_2394"/>
<protein>
    <submittedName>
        <fullName evidence="2">Membrane protein</fullName>
    </submittedName>
</protein>
<feature type="transmembrane region" description="Helical" evidence="1">
    <location>
        <begin position="152"/>
        <end position="168"/>
    </location>
</feature>
<organism evidence="2 3">
    <name type="scientific">Ecytonucleospora hepatopenaei</name>
    <dbReference type="NCBI Taxonomy" id="646526"/>
    <lineage>
        <taxon>Eukaryota</taxon>
        <taxon>Fungi</taxon>
        <taxon>Fungi incertae sedis</taxon>
        <taxon>Microsporidia</taxon>
        <taxon>Enterocytozoonidae</taxon>
        <taxon>Ecytonucleospora</taxon>
    </lineage>
</organism>